<evidence type="ECO:0000313" key="1">
    <source>
        <dbReference type="EMBL" id="CAD8173069.1"/>
    </source>
</evidence>
<accession>A0A8S1VAM4</accession>
<comment type="caution">
    <text evidence="1">The sequence shown here is derived from an EMBL/GenBank/DDBJ whole genome shotgun (WGS) entry which is preliminary data.</text>
</comment>
<dbReference type="AlphaFoldDB" id="A0A8S1VAM4"/>
<dbReference type="EMBL" id="CAJJDO010000058">
    <property type="protein sequence ID" value="CAD8173069.1"/>
    <property type="molecule type" value="Genomic_DNA"/>
</dbReference>
<proteinExistence type="predicted"/>
<dbReference type="Proteomes" id="UP000689195">
    <property type="component" value="Unassembled WGS sequence"/>
</dbReference>
<dbReference type="OrthoDB" id="10262892at2759"/>
<sequence>MYNLKKQLYLWLGYSLSNQLWKLVEQLEDYSQKHLIKYSINSFVRLLEQEGKSANPFCEFLNQTMKAANLNHKPITQDELRRIMQKEKLKVLIVTEDQDILDKVTQERFSKLRINKYSINNAQCQK</sequence>
<organism evidence="1 2">
    <name type="scientific">Paramecium pentaurelia</name>
    <dbReference type="NCBI Taxonomy" id="43138"/>
    <lineage>
        <taxon>Eukaryota</taxon>
        <taxon>Sar</taxon>
        <taxon>Alveolata</taxon>
        <taxon>Ciliophora</taxon>
        <taxon>Intramacronucleata</taxon>
        <taxon>Oligohymenophorea</taxon>
        <taxon>Peniculida</taxon>
        <taxon>Parameciidae</taxon>
        <taxon>Paramecium</taxon>
    </lineage>
</organism>
<keyword evidence="2" id="KW-1185">Reference proteome</keyword>
<gene>
    <name evidence="1" type="ORF">PPENT_87.1.T0580199</name>
</gene>
<reference evidence="1" key="1">
    <citation type="submission" date="2021-01" db="EMBL/GenBank/DDBJ databases">
        <authorList>
            <consortium name="Genoscope - CEA"/>
            <person name="William W."/>
        </authorList>
    </citation>
    <scope>NUCLEOTIDE SEQUENCE</scope>
</reference>
<evidence type="ECO:0008006" key="3">
    <source>
        <dbReference type="Google" id="ProtNLM"/>
    </source>
</evidence>
<name>A0A8S1VAM4_9CILI</name>
<protein>
    <recommendedName>
        <fullName evidence="3">PIN domain-containing protein</fullName>
    </recommendedName>
</protein>
<evidence type="ECO:0000313" key="2">
    <source>
        <dbReference type="Proteomes" id="UP000689195"/>
    </source>
</evidence>